<name>A0A8X6JHV6_TRICU</name>
<evidence type="ECO:0000313" key="2">
    <source>
        <dbReference type="Proteomes" id="UP000887116"/>
    </source>
</evidence>
<evidence type="ECO:0000313" key="1">
    <source>
        <dbReference type="EMBL" id="GFR07161.1"/>
    </source>
</evidence>
<proteinExistence type="predicted"/>
<reference evidence="1" key="1">
    <citation type="submission" date="2020-07" db="EMBL/GenBank/DDBJ databases">
        <title>Multicomponent nature underlies the extraordinary mechanical properties of spider dragline silk.</title>
        <authorList>
            <person name="Kono N."/>
            <person name="Nakamura H."/>
            <person name="Mori M."/>
            <person name="Yoshida Y."/>
            <person name="Ohtoshi R."/>
            <person name="Malay A.D."/>
            <person name="Moran D.A.P."/>
            <person name="Tomita M."/>
            <person name="Numata K."/>
            <person name="Arakawa K."/>
        </authorList>
    </citation>
    <scope>NUCLEOTIDE SEQUENCE</scope>
</reference>
<dbReference type="Proteomes" id="UP000887116">
    <property type="component" value="Unassembled WGS sequence"/>
</dbReference>
<accession>A0A8X6JHV6</accession>
<sequence>MGIPPFFPQTFQSRDERALEEALSPLSGWKLVGRPKTPTMAASSFPTREGEDAIITLIGLKRVLPFFTAHRTISTD</sequence>
<organism evidence="1 2">
    <name type="scientific">Trichonephila clavata</name>
    <name type="common">Joro spider</name>
    <name type="synonym">Nephila clavata</name>
    <dbReference type="NCBI Taxonomy" id="2740835"/>
    <lineage>
        <taxon>Eukaryota</taxon>
        <taxon>Metazoa</taxon>
        <taxon>Ecdysozoa</taxon>
        <taxon>Arthropoda</taxon>
        <taxon>Chelicerata</taxon>
        <taxon>Arachnida</taxon>
        <taxon>Araneae</taxon>
        <taxon>Araneomorphae</taxon>
        <taxon>Entelegynae</taxon>
        <taxon>Araneoidea</taxon>
        <taxon>Nephilidae</taxon>
        <taxon>Trichonephila</taxon>
    </lineage>
</organism>
<dbReference type="AlphaFoldDB" id="A0A8X6JHV6"/>
<protein>
    <submittedName>
        <fullName evidence="1">Uncharacterized protein</fullName>
    </submittedName>
</protein>
<keyword evidence="2" id="KW-1185">Reference proteome</keyword>
<comment type="caution">
    <text evidence="1">The sequence shown here is derived from an EMBL/GenBank/DDBJ whole genome shotgun (WGS) entry which is preliminary data.</text>
</comment>
<gene>
    <name evidence="1" type="ORF">TNCT_678371</name>
</gene>
<dbReference type="EMBL" id="BMAO01026123">
    <property type="protein sequence ID" value="GFR07161.1"/>
    <property type="molecule type" value="Genomic_DNA"/>
</dbReference>